<evidence type="ECO:0000313" key="1">
    <source>
        <dbReference type="EMBL" id="GFY53709.1"/>
    </source>
</evidence>
<organism evidence="1 2">
    <name type="scientific">Trichonephila inaurata madagascariensis</name>
    <dbReference type="NCBI Taxonomy" id="2747483"/>
    <lineage>
        <taxon>Eukaryota</taxon>
        <taxon>Metazoa</taxon>
        <taxon>Ecdysozoa</taxon>
        <taxon>Arthropoda</taxon>
        <taxon>Chelicerata</taxon>
        <taxon>Arachnida</taxon>
        <taxon>Araneae</taxon>
        <taxon>Araneomorphae</taxon>
        <taxon>Entelegynae</taxon>
        <taxon>Araneoidea</taxon>
        <taxon>Nephilidae</taxon>
        <taxon>Trichonephila</taxon>
        <taxon>Trichonephila inaurata</taxon>
    </lineage>
</organism>
<accession>A0A8X6XIB8</accession>
<proteinExistence type="predicted"/>
<dbReference type="AlphaFoldDB" id="A0A8X6XIB8"/>
<sequence length="165" mass="18895">MLYHDITRTMSNIQFIHIWMTSNPLEYTTMPLNTSKLKECGYGEILAITGVINDNIDSFDQDFRCLPGDNVSIIPVVNKRYMADEYEVSEEVVKKAIKRIVVEQELSYTKANQNTQIPEAFRENRPSEDGDIKVKVDSRAITMKGTLSFEIHRKSFGSSDYVIGF</sequence>
<reference evidence="1" key="1">
    <citation type="submission" date="2020-08" db="EMBL/GenBank/DDBJ databases">
        <title>Multicomponent nature underlies the extraordinary mechanical properties of spider dragline silk.</title>
        <authorList>
            <person name="Kono N."/>
            <person name="Nakamura H."/>
            <person name="Mori M."/>
            <person name="Yoshida Y."/>
            <person name="Ohtoshi R."/>
            <person name="Malay A.D."/>
            <person name="Moran D.A.P."/>
            <person name="Tomita M."/>
            <person name="Numata K."/>
            <person name="Arakawa K."/>
        </authorList>
    </citation>
    <scope>NUCLEOTIDE SEQUENCE</scope>
</reference>
<name>A0A8X6XIB8_9ARAC</name>
<dbReference type="Proteomes" id="UP000886998">
    <property type="component" value="Unassembled WGS sequence"/>
</dbReference>
<comment type="caution">
    <text evidence="1">The sequence shown here is derived from an EMBL/GenBank/DDBJ whole genome shotgun (WGS) entry which is preliminary data.</text>
</comment>
<keyword evidence="2" id="KW-1185">Reference proteome</keyword>
<protein>
    <submittedName>
        <fullName evidence="1">Uncharacterized protein</fullName>
    </submittedName>
</protein>
<gene>
    <name evidence="1" type="ORF">TNIN_24951</name>
</gene>
<dbReference type="EMBL" id="BMAV01009448">
    <property type="protein sequence ID" value="GFY53709.1"/>
    <property type="molecule type" value="Genomic_DNA"/>
</dbReference>
<evidence type="ECO:0000313" key="2">
    <source>
        <dbReference type="Proteomes" id="UP000886998"/>
    </source>
</evidence>